<dbReference type="Gene3D" id="6.10.140.2220">
    <property type="match status" value="1"/>
</dbReference>
<evidence type="ECO:0000256" key="1">
    <source>
        <dbReference type="ARBA" id="ARBA00022723"/>
    </source>
</evidence>
<evidence type="ECO:0000256" key="4">
    <source>
        <dbReference type="PROSITE-ProRule" id="PRU00134"/>
    </source>
</evidence>
<dbReference type="GeneID" id="64699953"/>
<keyword evidence="2 4" id="KW-0863">Zinc-finger</keyword>
<comment type="caution">
    <text evidence="6">The sequence shown here is derived from an EMBL/GenBank/DDBJ whole genome shotgun (WGS) entry which is preliminary data.</text>
</comment>
<keyword evidence="3" id="KW-0862">Zinc</keyword>
<protein>
    <recommendedName>
        <fullName evidence="5">MYND-type domain-containing protein</fullName>
    </recommendedName>
</protein>
<accession>A0A9P7F543</accession>
<gene>
    <name evidence="6" type="ORF">F5147DRAFT_700483</name>
</gene>
<dbReference type="Proteomes" id="UP000823399">
    <property type="component" value="Unassembled WGS sequence"/>
</dbReference>
<dbReference type="GO" id="GO:0008270">
    <property type="term" value="F:zinc ion binding"/>
    <property type="evidence" value="ECO:0007669"/>
    <property type="project" value="UniProtKB-KW"/>
</dbReference>
<dbReference type="PROSITE" id="PS50865">
    <property type="entry name" value="ZF_MYND_2"/>
    <property type="match status" value="1"/>
</dbReference>
<dbReference type="SUPFAM" id="SSF144232">
    <property type="entry name" value="HIT/MYND zinc finger-like"/>
    <property type="match status" value="1"/>
</dbReference>
<keyword evidence="7" id="KW-1185">Reference proteome</keyword>
<sequence>MFTLAYRLLIDTISMHLPTGMPFTTRFNEMNFENLIANATQGSVQAIAQLATLASDHACLPSQYERMIKVAYLLLDAMHIPYFEDPSVDDVEAPCAALTFIGSTFFIWISDDKMASGLIADLLSHWGDIRRWILYVYEEFIQAESFAINTRRDCKTAVVTFLALTRDRMLSGWSKKVVTDTKIMPLIFALWNLETTDARFSSHTGQFNAYRESVVLNSCFLISHETKSPIDWDKALLPFDGRPDTASRIALMHLSQEMARQHLDPECIAWDVHIVTALSFRDDMRWALLNLGAIVKITHVIHLIVGRSFDRANLTYAARCISNASLFLRIRMQENDGIPWMSEAIRSDLIKGLLKSERYLPFMDNDKARDALSDILHMIIPAYTAYRSLLLPIAKAVNEIINLGLDKQLDKRGKLYAGWACLQETTERRKLLNYDGPEKVHVQTCHNDNCRKTVVTGTLKRCGGCLHTYYCSKSCQRYDWRRGKHKAYCTRVQERSAWSLGEMNGISNRDLRFLDCVIEDELKKHRARISSHGLNINVIELDLTHGEPNITFDSRGVNPSPFKLLCRCEHYANDNWKRLRQHVARTNEPVVLVRAFIPGGISRKTVLRAIPLFQVLGRPPVQGSRVYATYVYTCCGRPGQEANNSPLRNFAS</sequence>
<evidence type="ECO:0000256" key="2">
    <source>
        <dbReference type="ARBA" id="ARBA00022771"/>
    </source>
</evidence>
<feature type="non-terminal residue" evidence="6">
    <location>
        <position position="1"/>
    </location>
</feature>
<name>A0A9P7F543_9AGAM</name>
<evidence type="ECO:0000313" key="7">
    <source>
        <dbReference type="Proteomes" id="UP000823399"/>
    </source>
</evidence>
<dbReference type="EMBL" id="JABBWM010000035">
    <property type="protein sequence ID" value="KAG2106580.1"/>
    <property type="molecule type" value="Genomic_DNA"/>
</dbReference>
<feature type="domain" description="MYND-type" evidence="5">
    <location>
        <begin position="447"/>
        <end position="489"/>
    </location>
</feature>
<evidence type="ECO:0000259" key="5">
    <source>
        <dbReference type="PROSITE" id="PS50865"/>
    </source>
</evidence>
<proteinExistence type="predicted"/>
<dbReference type="InterPro" id="IPR002893">
    <property type="entry name" value="Znf_MYND"/>
</dbReference>
<evidence type="ECO:0000256" key="3">
    <source>
        <dbReference type="ARBA" id="ARBA00022833"/>
    </source>
</evidence>
<evidence type="ECO:0000313" key="6">
    <source>
        <dbReference type="EMBL" id="KAG2106580.1"/>
    </source>
</evidence>
<keyword evidence="1" id="KW-0479">Metal-binding</keyword>
<dbReference type="AlphaFoldDB" id="A0A9P7F543"/>
<reference evidence="6" key="1">
    <citation type="journal article" date="2020" name="New Phytol.">
        <title>Comparative genomics reveals dynamic genome evolution in host specialist ectomycorrhizal fungi.</title>
        <authorList>
            <person name="Lofgren L.A."/>
            <person name="Nguyen N.H."/>
            <person name="Vilgalys R."/>
            <person name="Ruytinx J."/>
            <person name="Liao H.L."/>
            <person name="Branco S."/>
            <person name="Kuo A."/>
            <person name="LaButti K."/>
            <person name="Lipzen A."/>
            <person name="Andreopoulos W."/>
            <person name="Pangilinan J."/>
            <person name="Riley R."/>
            <person name="Hundley H."/>
            <person name="Na H."/>
            <person name="Barry K."/>
            <person name="Grigoriev I.V."/>
            <person name="Stajich J.E."/>
            <person name="Kennedy P.G."/>
        </authorList>
    </citation>
    <scope>NUCLEOTIDE SEQUENCE</scope>
    <source>
        <strain evidence="6">FC423</strain>
    </source>
</reference>
<dbReference type="RefSeq" id="XP_041291618.1">
    <property type="nucleotide sequence ID" value="XM_041437694.1"/>
</dbReference>
<organism evidence="6 7">
    <name type="scientific">Suillus discolor</name>
    <dbReference type="NCBI Taxonomy" id="1912936"/>
    <lineage>
        <taxon>Eukaryota</taxon>
        <taxon>Fungi</taxon>
        <taxon>Dikarya</taxon>
        <taxon>Basidiomycota</taxon>
        <taxon>Agaricomycotina</taxon>
        <taxon>Agaricomycetes</taxon>
        <taxon>Agaricomycetidae</taxon>
        <taxon>Boletales</taxon>
        <taxon>Suillineae</taxon>
        <taxon>Suillaceae</taxon>
        <taxon>Suillus</taxon>
    </lineage>
</organism>
<dbReference type="Pfam" id="PF01753">
    <property type="entry name" value="zf-MYND"/>
    <property type="match status" value="1"/>
</dbReference>
<dbReference type="OrthoDB" id="549788at2759"/>